<keyword evidence="8" id="KW-1185">Reference proteome</keyword>
<dbReference type="InterPro" id="IPR017452">
    <property type="entry name" value="GPCR_Rhodpsn_7TM"/>
</dbReference>
<dbReference type="Pfam" id="PF10324">
    <property type="entry name" value="7TM_GPCR_Srw"/>
    <property type="match status" value="1"/>
</dbReference>
<sequence length="329" mass="38395">MRNKANDLLATVCLCDLTFFILMLPHSLATFGIFTQNISYRYYYLQYRQELSALANWISASAIWFIFSVTVERYRVVRRPLRSRDYWSKPQKFSAIIIIFLSTFLLTLYHHFEYDCQLVFFCNFTQIMNFCYSAGTTVHPMWGRQNFSPSEWRQYFIKISTVGNAVFVVLVPIILVAALTVLLIRQLTITDTSVLSRLDSSTRRSLNRQVARRKRVTITVITIASCFAITQGPSAVFSVWEVLIGYSHKDRTLFDAMSFRSTELGKRLSYRSDTPFHQSIRSHHSYLSSSLQRLDRSQSRKSEYRSYTMTLETLKEVSGDFQEKNQFTV</sequence>
<proteinExistence type="predicted"/>
<dbReference type="AlphaFoldDB" id="A0A811KYX4"/>
<feature type="transmembrane region" description="Helical" evidence="5">
    <location>
        <begin position="93"/>
        <end position="112"/>
    </location>
</feature>
<dbReference type="PANTHER" id="PTHR46895">
    <property type="entry name" value="PROTEIN CBG20548-RELATED"/>
    <property type="match status" value="1"/>
</dbReference>
<dbReference type="SUPFAM" id="SSF81321">
    <property type="entry name" value="Family A G protein-coupled receptor-like"/>
    <property type="match status" value="1"/>
</dbReference>
<organism evidence="7 8">
    <name type="scientific">Bursaphelenchus okinawaensis</name>
    <dbReference type="NCBI Taxonomy" id="465554"/>
    <lineage>
        <taxon>Eukaryota</taxon>
        <taxon>Metazoa</taxon>
        <taxon>Ecdysozoa</taxon>
        <taxon>Nematoda</taxon>
        <taxon>Chromadorea</taxon>
        <taxon>Rhabditida</taxon>
        <taxon>Tylenchina</taxon>
        <taxon>Tylenchomorpha</taxon>
        <taxon>Aphelenchoidea</taxon>
        <taxon>Aphelenchoididae</taxon>
        <taxon>Bursaphelenchus</taxon>
    </lineage>
</organism>
<dbReference type="GO" id="GO:0008528">
    <property type="term" value="F:G protein-coupled peptide receptor activity"/>
    <property type="evidence" value="ECO:0007669"/>
    <property type="project" value="InterPro"/>
</dbReference>
<dbReference type="CDD" id="cd14978">
    <property type="entry name" value="7tmA_FMRFamide_R-like"/>
    <property type="match status" value="1"/>
</dbReference>
<evidence type="ECO:0000313" key="8">
    <source>
        <dbReference type="Proteomes" id="UP000614601"/>
    </source>
</evidence>
<evidence type="ECO:0000313" key="7">
    <source>
        <dbReference type="EMBL" id="CAD5221255.1"/>
    </source>
</evidence>
<evidence type="ECO:0000256" key="1">
    <source>
        <dbReference type="ARBA" id="ARBA00004370"/>
    </source>
</evidence>
<gene>
    <name evidence="7" type="ORF">BOKJ2_LOCUS9353</name>
</gene>
<dbReference type="InterPro" id="IPR019427">
    <property type="entry name" value="7TM_GPCR_serpentine_rcpt_Srw"/>
</dbReference>
<keyword evidence="3 5" id="KW-1133">Transmembrane helix</keyword>
<name>A0A811KYX4_9BILA</name>
<dbReference type="PROSITE" id="PS00237">
    <property type="entry name" value="G_PROTEIN_RECEP_F1_1"/>
    <property type="match status" value="1"/>
</dbReference>
<feature type="transmembrane region" description="Helical" evidence="5">
    <location>
        <begin position="12"/>
        <end position="34"/>
    </location>
</feature>
<evidence type="ECO:0000259" key="6">
    <source>
        <dbReference type="PROSITE" id="PS50262"/>
    </source>
</evidence>
<evidence type="ECO:0000256" key="3">
    <source>
        <dbReference type="ARBA" id="ARBA00022989"/>
    </source>
</evidence>
<dbReference type="Gene3D" id="1.20.1070.10">
    <property type="entry name" value="Rhodopsin 7-helix transmembrane proteins"/>
    <property type="match status" value="1"/>
</dbReference>
<protein>
    <recommendedName>
        <fullName evidence="6">G-protein coupled receptors family 1 profile domain-containing protein</fullName>
    </recommendedName>
</protein>
<comment type="caution">
    <text evidence="7">The sequence shown here is derived from an EMBL/GenBank/DDBJ whole genome shotgun (WGS) entry which is preliminary data.</text>
</comment>
<dbReference type="Proteomes" id="UP000614601">
    <property type="component" value="Unassembled WGS sequence"/>
</dbReference>
<evidence type="ECO:0000256" key="4">
    <source>
        <dbReference type="ARBA" id="ARBA00023136"/>
    </source>
</evidence>
<dbReference type="PANTHER" id="PTHR46895:SF6">
    <property type="entry name" value="G-PROTEIN COUPLED RECEPTORS FAMILY 1 PROFILE DOMAIN-CONTAINING PROTEIN"/>
    <property type="match status" value="1"/>
</dbReference>
<feature type="domain" description="G-protein coupled receptors family 1 profile" evidence="6">
    <location>
        <begin position="1"/>
        <end position="239"/>
    </location>
</feature>
<evidence type="ECO:0000256" key="5">
    <source>
        <dbReference type="SAM" id="Phobius"/>
    </source>
</evidence>
<dbReference type="PROSITE" id="PS50262">
    <property type="entry name" value="G_PROTEIN_RECEP_F1_2"/>
    <property type="match status" value="1"/>
</dbReference>
<dbReference type="InterPro" id="IPR000276">
    <property type="entry name" value="GPCR_Rhodpsn"/>
</dbReference>
<comment type="subcellular location">
    <subcellularLocation>
        <location evidence="1">Membrane</location>
    </subcellularLocation>
</comment>
<dbReference type="Proteomes" id="UP000783686">
    <property type="component" value="Unassembled WGS sequence"/>
</dbReference>
<feature type="transmembrane region" description="Helical" evidence="5">
    <location>
        <begin position="162"/>
        <end position="184"/>
    </location>
</feature>
<dbReference type="EMBL" id="CAJFDH010000004">
    <property type="protein sequence ID" value="CAD5221255.1"/>
    <property type="molecule type" value="Genomic_DNA"/>
</dbReference>
<feature type="transmembrane region" description="Helical" evidence="5">
    <location>
        <begin position="54"/>
        <end position="72"/>
    </location>
</feature>
<keyword evidence="2 5" id="KW-0812">Transmembrane</keyword>
<dbReference type="GO" id="GO:0016020">
    <property type="term" value="C:membrane"/>
    <property type="evidence" value="ECO:0007669"/>
    <property type="project" value="UniProtKB-SubCell"/>
</dbReference>
<keyword evidence="4 5" id="KW-0472">Membrane</keyword>
<evidence type="ECO:0000256" key="2">
    <source>
        <dbReference type="ARBA" id="ARBA00022692"/>
    </source>
</evidence>
<reference evidence="7" key="1">
    <citation type="submission" date="2020-09" db="EMBL/GenBank/DDBJ databases">
        <authorList>
            <person name="Kikuchi T."/>
        </authorList>
    </citation>
    <scope>NUCLEOTIDE SEQUENCE</scope>
    <source>
        <strain evidence="7">SH1</strain>
    </source>
</reference>
<dbReference type="OrthoDB" id="10011262at2759"/>
<dbReference type="EMBL" id="CAJFCW020000004">
    <property type="protein sequence ID" value="CAG9114815.1"/>
    <property type="molecule type" value="Genomic_DNA"/>
</dbReference>
<accession>A0A811KYX4</accession>